<gene>
    <name evidence="2" type="ORF">SAMN05444338_11476</name>
</gene>
<dbReference type="AlphaFoldDB" id="A0A1H3E903"/>
<name>A0A1H3E903_9FLAO</name>
<sequence>MNIYFTIIVPIIIINAIIYIIKNNGNPNKKDILIKKYDFSQKSEGKKIVTELSFNQNFEKQMVIAQNMSDGDDYKKKEIHHIHFDKGNKKILILNSLDNLYLLSLYDINLNLLQEINLKLTYNSYSNKISYFTIIENEGEELIIVNYINNYGINYYEFNLKGTIVYQKHISEEKEEIVLVRHNESILNSISNHVQFSYKPISIFSKFNEEIIKVDLLDESLYSEKDWCEFEYIECVTKTNKPNQFAFICTHANYGAQGVKIFEFDNSNNLNLMYDLDDLDFDGAFHNLAFNSSGDKFTVLLYERDESHNDYFSICEYSVTNNKKPLKIFKTNFRYWEFANLNTHYITEILLCIVRNCDLIIYDLVIGKVKEKLKRDFDTAYFIDFNIVIYQNKGKMEVLEY</sequence>
<dbReference type="SUPFAM" id="SSF50969">
    <property type="entry name" value="YVTN repeat-like/Quinoprotein amine dehydrogenase"/>
    <property type="match status" value="1"/>
</dbReference>
<keyword evidence="1" id="KW-1133">Transmembrane helix</keyword>
<dbReference type="OrthoDB" id="1356201at2"/>
<dbReference type="EMBL" id="FNMV01000014">
    <property type="protein sequence ID" value="SDX75080.1"/>
    <property type="molecule type" value="Genomic_DNA"/>
</dbReference>
<evidence type="ECO:0000256" key="1">
    <source>
        <dbReference type="SAM" id="Phobius"/>
    </source>
</evidence>
<keyword evidence="1" id="KW-0812">Transmembrane</keyword>
<keyword evidence="1" id="KW-0472">Membrane</keyword>
<organism evidence="2 3">
    <name type="scientific">Flavobacterium degerlachei</name>
    <dbReference type="NCBI Taxonomy" id="229203"/>
    <lineage>
        <taxon>Bacteria</taxon>
        <taxon>Pseudomonadati</taxon>
        <taxon>Bacteroidota</taxon>
        <taxon>Flavobacteriia</taxon>
        <taxon>Flavobacteriales</taxon>
        <taxon>Flavobacteriaceae</taxon>
        <taxon>Flavobacterium</taxon>
    </lineage>
</organism>
<dbReference type="InterPro" id="IPR011044">
    <property type="entry name" value="Quino_amine_DH_bsu"/>
</dbReference>
<accession>A0A1H3E903</accession>
<dbReference type="Proteomes" id="UP000198569">
    <property type="component" value="Unassembled WGS sequence"/>
</dbReference>
<dbReference type="RefSeq" id="WP_091434338.1">
    <property type="nucleotide sequence ID" value="NZ_FNMV01000014.1"/>
</dbReference>
<evidence type="ECO:0000313" key="2">
    <source>
        <dbReference type="EMBL" id="SDX75080.1"/>
    </source>
</evidence>
<protein>
    <submittedName>
        <fullName evidence="2">Uncharacterized protein</fullName>
    </submittedName>
</protein>
<reference evidence="3" key="1">
    <citation type="submission" date="2016-10" db="EMBL/GenBank/DDBJ databases">
        <authorList>
            <person name="Varghese N."/>
            <person name="Submissions S."/>
        </authorList>
    </citation>
    <scope>NUCLEOTIDE SEQUENCE [LARGE SCALE GENOMIC DNA]</scope>
    <source>
        <strain evidence="3">DSM 15718</strain>
    </source>
</reference>
<proteinExistence type="predicted"/>
<keyword evidence="3" id="KW-1185">Reference proteome</keyword>
<evidence type="ECO:0000313" key="3">
    <source>
        <dbReference type="Proteomes" id="UP000198569"/>
    </source>
</evidence>
<feature type="transmembrane region" description="Helical" evidence="1">
    <location>
        <begin position="5"/>
        <end position="21"/>
    </location>
</feature>